<dbReference type="SMART" id="SM00450">
    <property type="entry name" value="RHOD"/>
    <property type="match status" value="1"/>
</dbReference>
<reference evidence="2 3" key="1">
    <citation type="submission" date="2016-01" db="EMBL/GenBank/DDBJ databases">
        <title>High potential of lignocellulose degradation of a new Verrucomicrobia species.</title>
        <authorList>
            <person name="Wang Y."/>
            <person name="Shi Y."/>
            <person name="Qiu Z."/>
            <person name="Liu S."/>
            <person name="Yang H."/>
        </authorList>
    </citation>
    <scope>NUCLEOTIDE SEQUENCE [LARGE SCALE GENOMIC DNA]</scope>
    <source>
        <strain evidence="2 3">TSB47</strain>
    </source>
</reference>
<protein>
    <recommendedName>
        <fullName evidence="1">Rhodanese domain-containing protein</fullName>
    </recommendedName>
</protein>
<sequence>MDSYPLEISVEETARLLRDESGRVQLIDVREPDEHARCRIAGARHIPMRDIPAALGSLPRDKHLLIHCHHGSRSLRVTQWLRAQGLAAVSNVAGGIDEWAAKLDPAMRRY</sequence>
<gene>
    <name evidence="2" type="ORF">AW736_06905</name>
</gene>
<dbReference type="PANTHER" id="PTHR43031:SF17">
    <property type="entry name" value="SULFURTRANSFERASE YTWF-RELATED"/>
    <property type="match status" value="1"/>
</dbReference>
<dbReference type="RefSeq" id="WP_068769449.1">
    <property type="nucleotide sequence ID" value="NZ_CP109796.1"/>
</dbReference>
<name>A0A178INA7_9BACT</name>
<dbReference type="InterPro" id="IPR001763">
    <property type="entry name" value="Rhodanese-like_dom"/>
</dbReference>
<dbReference type="OrthoDB" id="9800872at2"/>
<keyword evidence="3" id="KW-1185">Reference proteome</keyword>
<evidence type="ECO:0000259" key="1">
    <source>
        <dbReference type="PROSITE" id="PS50206"/>
    </source>
</evidence>
<dbReference type="PANTHER" id="PTHR43031">
    <property type="entry name" value="FAD-DEPENDENT OXIDOREDUCTASE"/>
    <property type="match status" value="1"/>
</dbReference>
<dbReference type="AlphaFoldDB" id="A0A178INA7"/>
<dbReference type="InterPro" id="IPR036873">
    <property type="entry name" value="Rhodanese-like_dom_sf"/>
</dbReference>
<comment type="caution">
    <text evidence="2">The sequence shown here is derived from an EMBL/GenBank/DDBJ whole genome shotgun (WGS) entry which is preliminary data.</text>
</comment>
<dbReference type="EMBL" id="LRRQ01000053">
    <property type="protein sequence ID" value="OAM90685.1"/>
    <property type="molecule type" value="Genomic_DNA"/>
</dbReference>
<dbReference type="STRING" id="1184151.AW736_06905"/>
<dbReference type="SUPFAM" id="SSF52821">
    <property type="entry name" value="Rhodanese/Cell cycle control phosphatase"/>
    <property type="match status" value="1"/>
</dbReference>
<dbReference type="Proteomes" id="UP000078486">
    <property type="component" value="Unassembled WGS sequence"/>
</dbReference>
<dbReference type="Gene3D" id="3.40.250.10">
    <property type="entry name" value="Rhodanese-like domain"/>
    <property type="match status" value="1"/>
</dbReference>
<feature type="domain" description="Rhodanese" evidence="1">
    <location>
        <begin position="20"/>
        <end position="108"/>
    </location>
</feature>
<accession>A0A178INA7</accession>
<organism evidence="2 3">
    <name type="scientific">Termitidicoccus mucosus</name>
    <dbReference type="NCBI Taxonomy" id="1184151"/>
    <lineage>
        <taxon>Bacteria</taxon>
        <taxon>Pseudomonadati</taxon>
        <taxon>Verrucomicrobiota</taxon>
        <taxon>Opitutia</taxon>
        <taxon>Opitutales</taxon>
        <taxon>Opitutaceae</taxon>
        <taxon>Termitidicoccus</taxon>
    </lineage>
</organism>
<dbReference type="Pfam" id="PF00581">
    <property type="entry name" value="Rhodanese"/>
    <property type="match status" value="1"/>
</dbReference>
<evidence type="ECO:0000313" key="3">
    <source>
        <dbReference type="Proteomes" id="UP000078486"/>
    </source>
</evidence>
<dbReference type="InterPro" id="IPR050229">
    <property type="entry name" value="GlpE_sulfurtransferase"/>
</dbReference>
<dbReference type="PROSITE" id="PS50206">
    <property type="entry name" value="RHODANESE_3"/>
    <property type="match status" value="1"/>
</dbReference>
<proteinExistence type="predicted"/>
<evidence type="ECO:0000313" key="2">
    <source>
        <dbReference type="EMBL" id="OAM90685.1"/>
    </source>
</evidence>